<name>A0A0A9BDB9_ARUDO</name>
<organism evidence="1">
    <name type="scientific">Arundo donax</name>
    <name type="common">Giant reed</name>
    <name type="synonym">Donax arundinaceus</name>
    <dbReference type="NCBI Taxonomy" id="35708"/>
    <lineage>
        <taxon>Eukaryota</taxon>
        <taxon>Viridiplantae</taxon>
        <taxon>Streptophyta</taxon>
        <taxon>Embryophyta</taxon>
        <taxon>Tracheophyta</taxon>
        <taxon>Spermatophyta</taxon>
        <taxon>Magnoliopsida</taxon>
        <taxon>Liliopsida</taxon>
        <taxon>Poales</taxon>
        <taxon>Poaceae</taxon>
        <taxon>PACMAD clade</taxon>
        <taxon>Arundinoideae</taxon>
        <taxon>Arundineae</taxon>
        <taxon>Arundo</taxon>
    </lineage>
</organism>
<accession>A0A0A9BDB9</accession>
<evidence type="ECO:0000313" key="1">
    <source>
        <dbReference type="EMBL" id="JAD61969.1"/>
    </source>
</evidence>
<sequence length="31" mass="3280">MSANWTTAGIPATPSIHLHVPGALVKARLIR</sequence>
<proteinExistence type="predicted"/>
<dbReference type="EMBL" id="GBRH01235926">
    <property type="protein sequence ID" value="JAD61969.1"/>
    <property type="molecule type" value="Transcribed_RNA"/>
</dbReference>
<reference evidence="1" key="1">
    <citation type="submission" date="2014-09" db="EMBL/GenBank/DDBJ databases">
        <authorList>
            <person name="Magalhaes I.L.F."/>
            <person name="Oliveira U."/>
            <person name="Santos F.R."/>
            <person name="Vidigal T.H.D.A."/>
            <person name="Brescovit A.D."/>
            <person name="Santos A.J."/>
        </authorList>
    </citation>
    <scope>NUCLEOTIDE SEQUENCE</scope>
    <source>
        <tissue evidence="1">Shoot tissue taken approximately 20 cm above the soil surface</tissue>
    </source>
</reference>
<dbReference type="AlphaFoldDB" id="A0A0A9BDB9"/>
<protein>
    <submittedName>
        <fullName evidence="1">INT2</fullName>
    </submittedName>
</protein>
<reference evidence="1" key="2">
    <citation type="journal article" date="2015" name="Data Brief">
        <title>Shoot transcriptome of the giant reed, Arundo donax.</title>
        <authorList>
            <person name="Barrero R.A."/>
            <person name="Guerrero F.D."/>
            <person name="Moolhuijzen P."/>
            <person name="Goolsby J.A."/>
            <person name="Tidwell J."/>
            <person name="Bellgard S.E."/>
            <person name="Bellgard M.I."/>
        </authorList>
    </citation>
    <scope>NUCLEOTIDE SEQUENCE</scope>
    <source>
        <tissue evidence="1">Shoot tissue taken approximately 20 cm above the soil surface</tissue>
    </source>
</reference>